<dbReference type="PANTHER" id="PTHR10082:SF15">
    <property type="entry name" value="INTEGRIN BETA-2"/>
    <property type="match status" value="1"/>
</dbReference>
<dbReference type="SUPFAM" id="SSF53300">
    <property type="entry name" value="vWA-like"/>
    <property type="match status" value="1"/>
</dbReference>
<keyword evidence="3" id="KW-1003">Cell membrane</keyword>
<comment type="subcellular location">
    <subcellularLocation>
        <location evidence="1 18">Cell membrane</location>
        <topology evidence="1 18">Single-pass type I membrane protein</topology>
    </subcellularLocation>
</comment>
<reference evidence="25" key="1">
    <citation type="submission" date="2021-01" db="EMBL/GenBank/DDBJ databases">
        <authorList>
            <person name="Zahm M."/>
            <person name="Roques C."/>
            <person name="Cabau C."/>
            <person name="Klopp C."/>
            <person name="Donnadieu C."/>
            <person name="Jouanno E."/>
            <person name="Lampietro C."/>
            <person name="Louis A."/>
            <person name="Herpin A."/>
            <person name="Echchiki A."/>
            <person name="Berthelot C."/>
            <person name="Parey E."/>
            <person name="Roest-Crollius H."/>
            <person name="Braasch I."/>
            <person name="Postlethwait J."/>
            <person name="Bobe J."/>
            <person name="Montfort J."/>
            <person name="Bouchez O."/>
            <person name="Begum T."/>
            <person name="Mejri S."/>
            <person name="Adams A."/>
            <person name="Chen W.-J."/>
            <person name="Guiguen Y."/>
        </authorList>
    </citation>
    <scope>NUCLEOTIDE SEQUENCE</scope>
    <source>
        <strain evidence="25">YG-15Mar2019-1</strain>
        <tissue evidence="25">Brain</tissue>
    </source>
</reference>
<feature type="domain" description="Integrin beta subunit tail" evidence="24">
    <location>
        <begin position="631"/>
        <end position="711"/>
    </location>
</feature>
<keyword evidence="5 18" id="KW-0812">Transmembrane</keyword>
<feature type="disulfide bond" evidence="17">
    <location>
        <begin position="480"/>
        <end position="518"/>
    </location>
</feature>
<evidence type="ECO:0000259" key="22">
    <source>
        <dbReference type="SMART" id="SM00423"/>
    </source>
</evidence>
<dbReference type="InterPro" id="IPR057243">
    <property type="entry name" value="Integrin_I-EGF_CS"/>
</dbReference>
<dbReference type="Gene3D" id="1.20.5.100">
    <property type="entry name" value="Cytochrome c1, transmembrane anchor, C-terminal"/>
    <property type="match status" value="1"/>
</dbReference>
<dbReference type="GO" id="GO:0007229">
    <property type="term" value="P:integrin-mediated signaling pathway"/>
    <property type="evidence" value="ECO:0007669"/>
    <property type="project" value="UniProtKB-KW"/>
</dbReference>
<evidence type="ECO:0000259" key="23">
    <source>
        <dbReference type="SMART" id="SM01241"/>
    </source>
</evidence>
<evidence type="ECO:0000256" key="9">
    <source>
        <dbReference type="ARBA" id="ARBA00022837"/>
    </source>
</evidence>
<dbReference type="FunFam" id="1.20.5.100:FF:000008">
    <property type="entry name" value="Integrin beta"/>
    <property type="match status" value="1"/>
</dbReference>
<dbReference type="Gene3D" id="3.30.1680.10">
    <property type="entry name" value="ligand-binding face of the semaphorins, domain 2"/>
    <property type="match status" value="1"/>
</dbReference>
<dbReference type="InterPro" id="IPR015812">
    <property type="entry name" value="Integrin_bsu"/>
</dbReference>
<dbReference type="SMART" id="SM01241">
    <property type="entry name" value="Integrin_b_cyt"/>
    <property type="match status" value="1"/>
</dbReference>
<feature type="disulfide bond" evidence="17">
    <location>
        <begin position="400"/>
        <end position="412"/>
    </location>
</feature>
<feature type="domain" description="Integrin beta subunit cytoplasmic" evidence="23">
    <location>
        <begin position="735"/>
        <end position="781"/>
    </location>
</feature>
<dbReference type="GO" id="GO:0005178">
    <property type="term" value="F:integrin binding"/>
    <property type="evidence" value="ECO:0007669"/>
    <property type="project" value="TreeGrafter"/>
</dbReference>
<dbReference type="OrthoDB" id="410592at2759"/>
<evidence type="ECO:0000256" key="3">
    <source>
        <dbReference type="ARBA" id="ARBA00022475"/>
    </source>
</evidence>
<feature type="disulfide bond" evidence="17">
    <location>
        <begin position="41"/>
        <end position="78"/>
    </location>
</feature>
<dbReference type="AlphaFoldDB" id="A0A9D3T4P8"/>
<dbReference type="PANTHER" id="PTHR10082">
    <property type="entry name" value="INTEGRIN BETA SUBUNIT"/>
    <property type="match status" value="1"/>
</dbReference>
<name>A0A9D3T4P8_MEGAT</name>
<dbReference type="GO" id="GO:0007160">
    <property type="term" value="P:cell-matrix adhesion"/>
    <property type="evidence" value="ECO:0007669"/>
    <property type="project" value="TreeGrafter"/>
</dbReference>
<dbReference type="InterPro" id="IPR012896">
    <property type="entry name" value="Integrin_bsu_tail"/>
</dbReference>
<feature type="domain" description="Integrin beta subunit VWA" evidence="21">
    <location>
        <begin position="37"/>
        <end position="459"/>
    </location>
</feature>
<dbReference type="Pfam" id="PF08725">
    <property type="entry name" value="Integrin_b_cyt"/>
    <property type="match status" value="1"/>
</dbReference>
<dbReference type="FunFam" id="3.30.1680.10:FF:000002">
    <property type="entry name" value="Integrin beta"/>
    <property type="match status" value="1"/>
</dbReference>
<feature type="disulfide bond" evidence="17">
    <location>
        <begin position="496"/>
        <end position="510"/>
    </location>
</feature>
<feature type="disulfide bond" evidence="17">
    <location>
        <begin position="612"/>
        <end position="621"/>
    </location>
</feature>
<dbReference type="InterPro" id="IPR036465">
    <property type="entry name" value="vWFA_dom_sf"/>
</dbReference>
<dbReference type="InterPro" id="IPR016201">
    <property type="entry name" value="PSI"/>
</dbReference>
<evidence type="ECO:0000256" key="7">
    <source>
        <dbReference type="ARBA" id="ARBA00022729"/>
    </source>
</evidence>
<evidence type="ECO:0000256" key="14">
    <source>
        <dbReference type="ARBA" id="ARBA00023136"/>
    </source>
</evidence>
<organism evidence="25 26">
    <name type="scientific">Megalops atlanticus</name>
    <name type="common">Tarpon</name>
    <name type="synonym">Clupea gigantea</name>
    <dbReference type="NCBI Taxonomy" id="7932"/>
    <lineage>
        <taxon>Eukaryota</taxon>
        <taxon>Metazoa</taxon>
        <taxon>Chordata</taxon>
        <taxon>Craniata</taxon>
        <taxon>Vertebrata</taxon>
        <taxon>Euteleostomi</taxon>
        <taxon>Actinopterygii</taxon>
        <taxon>Neopterygii</taxon>
        <taxon>Teleostei</taxon>
        <taxon>Elopiformes</taxon>
        <taxon>Megalopidae</taxon>
        <taxon>Megalops</taxon>
    </lineage>
</organism>
<evidence type="ECO:0000256" key="12">
    <source>
        <dbReference type="ARBA" id="ARBA00022989"/>
    </source>
</evidence>
<keyword evidence="7 20" id="KW-0732">Signal</keyword>
<keyword evidence="9" id="KW-0106">Calcium</keyword>
<keyword evidence="14 19" id="KW-0472">Membrane</keyword>
<feature type="signal peptide" evidence="20">
    <location>
        <begin position="1"/>
        <end position="26"/>
    </location>
</feature>
<keyword evidence="10" id="KW-0460">Magnesium</keyword>
<dbReference type="GO" id="GO:0046872">
    <property type="term" value="F:metal ion binding"/>
    <property type="evidence" value="ECO:0007669"/>
    <property type="project" value="UniProtKB-KW"/>
</dbReference>
<dbReference type="SUPFAM" id="SSF57196">
    <property type="entry name" value="EGF/Laminin"/>
    <property type="match status" value="2"/>
</dbReference>
<keyword evidence="12 19" id="KW-1133">Transmembrane helix</keyword>
<keyword evidence="11 18" id="KW-0130">Cell adhesion</keyword>
<comment type="similarity">
    <text evidence="2 18">Belongs to the integrin beta chain family.</text>
</comment>
<evidence type="ECO:0000256" key="13">
    <source>
        <dbReference type="ARBA" id="ARBA00023037"/>
    </source>
</evidence>
<feature type="disulfide bond" evidence="17">
    <location>
        <begin position="259"/>
        <end position="299"/>
    </location>
</feature>
<keyword evidence="15 17" id="KW-1015">Disulfide bond</keyword>
<gene>
    <name evidence="25" type="ORF">MATL_G00146090</name>
</gene>
<feature type="disulfide bond" evidence="17">
    <location>
        <begin position="631"/>
        <end position="640"/>
    </location>
</feature>
<feature type="disulfide bond" evidence="17">
    <location>
        <begin position="547"/>
        <end position="552"/>
    </location>
</feature>
<dbReference type="GO" id="GO:0005925">
    <property type="term" value="C:focal adhesion"/>
    <property type="evidence" value="ECO:0007669"/>
    <property type="project" value="TreeGrafter"/>
</dbReference>
<dbReference type="SUPFAM" id="SSF69687">
    <property type="entry name" value="Integrin beta tail domain"/>
    <property type="match status" value="1"/>
</dbReference>
<dbReference type="GO" id="GO:0019901">
    <property type="term" value="F:protein kinase binding"/>
    <property type="evidence" value="ECO:0007669"/>
    <property type="project" value="TreeGrafter"/>
</dbReference>
<dbReference type="InterPro" id="IPR032695">
    <property type="entry name" value="Integrin_dom_sf"/>
</dbReference>
<feature type="disulfide bond" evidence="17">
    <location>
        <begin position="432"/>
        <end position="673"/>
    </location>
</feature>
<dbReference type="SMART" id="SM01242">
    <property type="entry name" value="Integrin_B_tail"/>
    <property type="match status" value="1"/>
</dbReference>
<dbReference type="InterPro" id="IPR036349">
    <property type="entry name" value="Integrin_bsu_tail_dom_sf"/>
</dbReference>
<dbReference type="InterPro" id="IPR002369">
    <property type="entry name" value="Integrin_bsu_VWA"/>
</dbReference>
<dbReference type="PIRSF" id="PIRSF002512">
    <property type="entry name" value="Integrin_B"/>
    <property type="match status" value="1"/>
</dbReference>
<feature type="disulfide bond" evidence="17">
    <location>
        <begin position="485"/>
        <end position="494"/>
    </location>
</feature>
<evidence type="ECO:0000256" key="6">
    <source>
        <dbReference type="ARBA" id="ARBA00022723"/>
    </source>
</evidence>
<dbReference type="GO" id="GO:0033627">
    <property type="term" value="P:cell adhesion mediated by integrin"/>
    <property type="evidence" value="ECO:0007669"/>
    <property type="project" value="TreeGrafter"/>
</dbReference>
<evidence type="ECO:0000256" key="4">
    <source>
        <dbReference type="ARBA" id="ARBA00022536"/>
    </source>
</evidence>
<dbReference type="FunFam" id="3.40.50.410:FF:000002">
    <property type="entry name" value="Integrin beta"/>
    <property type="match status" value="1"/>
</dbReference>
<dbReference type="Gene3D" id="2.60.40.1510">
    <property type="entry name" value="ntegrin, alpha v. Chain A, domain 3"/>
    <property type="match status" value="1"/>
</dbReference>
<dbReference type="PROSITE" id="PS52047">
    <property type="entry name" value="I_EGF_2"/>
    <property type="match status" value="1"/>
</dbReference>
<keyword evidence="4" id="KW-0245">EGF-like domain</keyword>
<feature type="disulfide bond" evidence="17">
    <location>
        <begin position="51"/>
        <end position="67"/>
    </location>
</feature>
<keyword evidence="6" id="KW-0479">Metal-binding</keyword>
<feature type="disulfide bond" evidence="17">
    <location>
        <begin position="38"/>
        <end position="48"/>
    </location>
</feature>
<keyword evidence="8" id="KW-0677">Repeat</keyword>
<keyword evidence="16" id="KW-0325">Glycoprotein</keyword>
<dbReference type="FunFam" id="2.10.25.10:FF:000036">
    <property type="entry name" value="Integrin beta"/>
    <property type="match status" value="1"/>
</dbReference>
<evidence type="ECO:0000259" key="24">
    <source>
        <dbReference type="SMART" id="SM01242"/>
    </source>
</evidence>
<dbReference type="GO" id="GO:0001540">
    <property type="term" value="F:amyloid-beta binding"/>
    <property type="evidence" value="ECO:0007669"/>
    <property type="project" value="TreeGrafter"/>
</dbReference>
<evidence type="ECO:0000256" key="19">
    <source>
        <dbReference type="SAM" id="Phobius"/>
    </source>
</evidence>
<dbReference type="GO" id="GO:0009986">
    <property type="term" value="C:cell surface"/>
    <property type="evidence" value="ECO:0007669"/>
    <property type="project" value="TreeGrafter"/>
</dbReference>
<feature type="disulfide bond" evidence="17">
    <location>
        <begin position="566"/>
        <end position="571"/>
    </location>
</feature>
<evidence type="ECO:0000256" key="15">
    <source>
        <dbReference type="ARBA" id="ARBA00023157"/>
    </source>
</evidence>
<dbReference type="InterPro" id="IPR033760">
    <property type="entry name" value="Integrin_beta_N"/>
</dbReference>
<dbReference type="GO" id="GO:0008305">
    <property type="term" value="C:integrin complex"/>
    <property type="evidence" value="ECO:0007669"/>
    <property type="project" value="TreeGrafter"/>
</dbReference>
<keyword evidence="13 18" id="KW-0401">Integrin</keyword>
<accession>A0A9D3T4P8</accession>
<dbReference type="Gene3D" id="2.10.25.10">
    <property type="entry name" value="Laminin"/>
    <property type="match status" value="4"/>
</dbReference>
<dbReference type="SUPFAM" id="SSF69179">
    <property type="entry name" value="Integrin domains"/>
    <property type="match status" value="1"/>
</dbReference>
<feature type="disulfide bond" evidence="17">
    <location>
        <begin position="624"/>
        <end position="627"/>
    </location>
</feature>
<evidence type="ECO:0000256" key="8">
    <source>
        <dbReference type="ARBA" id="ARBA00022737"/>
    </source>
</evidence>
<comment type="caution">
    <text evidence="25">The sequence shown here is derived from an EMBL/GenBank/DDBJ whole genome shotgun (WGS) entry which is preliminary data.</text>
</comment>
<feature type="disulfide bond" evidence="17">
    <location>
        <begin position="573"/>
        <end position="582"/>
    </location>
</feature>
<dbReference type="GO" id="GO:0030593">
    <property type="term" value="P:neutrophil chemotaxis"/>
    <property type="evidence" value="ECO:0007669"/>
    <property type="project" value="TreeGrafter"/>
</dbReference>
<feature type="disulfide bond" evidence="17">
    <location>
        <begin position="568"/>
        <end position="599"/>
    </location>
</feature>
<dbReference type="Proteomes" id="UP001046870">
    <property type="component" value="Chromosome 12"/>
</dbReference>
<evidence type="ECO:0000259" key="21">
    <source>
        <dbReference type="SMART" id="SM00187"/>
    </source>
</evidence>
<evidence type="ECO:0000256" key="20">
    <source>
        <dbReference type="SAM" id="SignalP"/>
    </source>
</evidence>
<feature type="disulfide bond" evidence="17">
    <location>
        <begin position="204"/>
        <end position="211"/>
    </location>
</feature>
<dbReference type="SUPFAM" id="SSF103575">
    <property type="entry name" value="Plexin repeat"/>
    <property type="match status" value="1"/>
</dbReference>
<dbReference type="InterPro" id="IPR057073">
    <property type="entry name" value="EGF_integrin_2"/>
</dbReference>
<feature type="disulfide bond" evidence="17">
    <location>
        <begin position="457"/>
        <end position="461"/>
    </location>
</feature>
<sequence length="781" mass="85447">MPSSSKMHHWSFILQILLLTGRDVLSQEECPKGPIQSCGDCITSGPYCAWCKQLNFTKKGESIAVRCDTKAVLLERGCEERDVISPDSYLIPLRNDPFSKATSSHQEPVQLKPQEVKLVLRPGKAYTFQLQFRRAEDYPVDLYYLMDLSYSMKDDLENVKKLGKDLLKTLEKITSRARIGFGSFVDKTVLPFTNTNPDKLKKPCPEKETSCEPAFGYRHVLSLTNNQDEFNKKVSAQRISGNLDVPEGGLDAIMQAAVCGGKIGWGNSTRLLVFTTDAGFHMAGDGRLAAILDPNDGECHLDSSLVYSKSNDMDYPSVSQVADKLAKNNIQPIFAVTKNTADVYMKLKELIPKSEVGVLSGDSSNVVGLIENAYKSLSSNVIVTHSELPDHVSVTYTSDCPAGRRPDTRGICNDVGIGKTVTFNVTVTAHKCIKEASFLIGPLSFSEKMKVTVTAHCQCHCDDSADTKHPSCSGKGQVTCGICNCDKGFVGQRCECHVGDKDEDHLRAACRLNNGTECSGLGDCICGVCHCHASEDGRNIYGTYCECDDRSCEVHQNKPCGGNGRCDCGKCVCNPDYEGSACQCKKSDEGCYMGSKSVCSGRGKCVCNVCQCEDGYTLPFCETCPGCPSPCQKSASCIECLGFNSGPLSKNCSSACRHIKHTMVEKLKADKPCEVKDSNNCLMVFRMNELDGINSYEAFILDKRVCPEPPNVIAIVGGTLAGVALIGLLLLLLIKGLLYMRDLKEFRRFENEKQRAKWSNADNPLFKTATTTVQNPNFSGE</sequence>
<evidence type="ECO:0000313" key="25">
    <source>
        <dbReference type="EMBL" id="KAG7466801.1"/>
    </source>
</evidence>
<evidence type="ECO:0000313" key="26">
    <source>
        <dbReference type="Proteomes" id="UP001046870"/>
    </source>
</evidence>
<dbReference type="PROSITE" id="PS00243">
    <property type="entry name" value="I_EGF_1"/>
    <property type="match status" value="1"/>
</dbReference>
<dbReference type="Pfam" id="PF17205">
    <property type="entry name" value="PSI_integrin"/>
    <property type="match status" value="1"/>
</dbReference>
<proteinExistence type="inferred from homology"/>
<evidence type="ECO:0000256" key="10">
    <source>
        <dbReference type="ARBA" id="ARBA00022842"/>
    </source>
</evidence>
<evidence type="ECO:0000256" key="17">
    <source>
        <dbReference type="PIRSR" id="PIRSR002512-1"/>
    </source>
</evidence>
<feature type="disulfide bond" evidence="17">
    <location>
        <begin position="637"/>
        <end position="706"/>
    </location>
</feature>
<dbReference type="EMBL" id="JAFDVH010000012">
    <property type="protein sequence ID" value="KAG7466801.1"/>
    <property type="molecule type" value="Genomic_DNA"/>
</dbReference>
<feature type="disulfide bond" evidence="17">
    <location>
        <begin position="524"/>
        <end position="529"/>
    </location>
</feature>
<feature type="disulfide bond" evidence="17">
    <location>
        <begin position="605"/>
        <end position="610"/>
    </location>
</feature>
<feature type="domain" description="PSI" evidence="22">
    <location>
        <begin position="29"/>
        <end position="79"/>
    </location>
</feature>
<feature type="disulfide bond" evidence="17">
    <location>
        <begin position="656"/>
        <end position="681"/>
    </location>
</feature>
<protein>
    <recommendedName>
        <fullName evidence="18">Integrin beta</fullName>
    </recommendedName>
</protein>
<dbReference type="SMART" id="SM00187">
    <property type="entry name" value="INB"/>
    <property type="match status" value="1"/>
</dbReference>
<evidence type="ECO:0000256" key="1">
    <source>
        <dbReference type="ARBA" id="ARBA00004251"/>
    </source>
</evidence>
<feature type="disulfide bond" evidence="17">
    <location>
        <begin position="607"/>
        <end position="652"/>
    </location>
</feature>
<dbReference type="Pfam" id="PF00362">
    <property type="entry name" value="Integrin_beta"/>
    <property type="match status" value="1"/>
</dbReference>
<dbReference type="Gene3D" id="3.40.50.410">
    <property type="entry name" value="von Willebrand factor, type A domain"/>
    <property type="match status" value="1"/>
</dbReference>
<feature type="transmembrane region" description="Helical" evidence="19">
    <location>
        <begin position="712"/>
        <end position="738"/>
    </location>
</feature>
<dbReference type="Pfam" id="PF23105">
    <property type="entry name" value="EGF_integrin"/>
    <property type="match status" value="1"/>
</dbReference>
<dbReference type="GO" id="GO:0007159">
    <property type="term" value="P:leukocyte cell-cell adhesion"/>
    <property type="evidence" value="ECO:0007669"/>
    <property type="project" value="TreeGrafter"/>
</dbReference>
<feature type="chain" id="PRO_5038780960" description="Integrin beta" evidence="20">
    <location>
        <begin position="27"/>
        <end position="781"/>
    </location>
</feature>
<evidence type="ECO:0000256" key="11">
    <source>
        <dbReference type="ARBA" id="ARBA00022889"/>
    </source>
</evidence>
<dbReference type="SMART" id="SM00423">
    <property type="entry name" value="PSI"/>
    <property type="match status" value="1"/>
</dbReference>
<dbReference type="PRINTS" id="PR01186">
    <property type="entry name" value="INTEGRINB"/>
</dbReference>
<evidence type="ECO:0000256" key="18">
    <source>
        <dbReference type="RuleBase" id="RU000633"/>
    </source>
</evidence>
<feature type="disulfide bond" evidence="17">
    <location>
        <begin position="526"/>
        <end position="560"/>
    </location>
</feature>
<keyword evidence="26" id="KW-1185">Reference proteome</keyword>
<evidence type="ECO:0000256" key="2">
    <source>
        <dbReference type="ARBA" id="ARBA00007449"/>
    </source>
</evidence>
<feature type="disulfide bond" evidence="17">
    <location>
        <begin position="531"/>
        <end position="545"/>
    </location>
</feature>
<evidence type="ECO:0000256" key="5">
    <source>
        <dbReference type="ARBA" id="ARBA00022692"/>
    </source>
</evidence>
<dbReference type="Pfam" id="PF07965">
    <property type="entry name" value="Integrin_B_tail"/>
    <property type="match status" value="1"/>
</dbReference>
<evidence type="ECO:0000256" key="16">
    <source>
        <dbReference type="ARBA" id="ARBA00023180"/>
    </source>
</evidence>
<dbReference type="InterPro" id="IPR014836">
    <property type="entry name" value="Integrin_bsu_cyt_dom"/>
</dbReference>